<feature type="transmembrane region" description="Helical" evidence="5">
    <location>
        <begin position="48"/>
        <end position="68"/>
    </location>
</feature>
<proteinExistence type="predicted"/>
<comment type="subcellular location">
    <subcellularLocation>
        <location evidence="1">Cell membrane</location>
        <topology evidence="1">Multi-pass membrane protein</topology>
    </subcellularLocation>
</comment>
<evidence type="ECO:0000256" key="3">
    <source>
        <dbReference type="ARBA" id="ARBA00022989"/>
    </source>
</evidence>
<evidence type="ECO:0000259" key="6">
    <source>
        <dbReference type="PROSITE" id="PS50850"/>
    </source>
</evidence>
<feature type="transmembrane region" description="Helical" evidence="5">
    <location>
        <begin position="229"/>
        <end position="251"/>
    </location>
</feature>
<dbReference type="InterPro" id="IPR052528">
    <property type="entry name" value="Sugar_transport-like"/>
</dbReference>
<keyword evidence="4 5" id="KW-0472">Membrane</keyword>
<dbReference type="InterPro" id="IPR001958">
    <property type="entry name" value="Tet-R_TetA/multi-R_MdtG-like"/>
</dbReference>
<feature type="transmembrane region" description="Helical" evidence="5">
    <location>
        <begin position="105"/>
        <end position="128"/>
    </location>
</feature>
<reference evidence="7" key="1">
    <citation type="submission" date="2021-10" db="EMBL/GenBank/DDBJ databases">
        <title>Novel species in genus Arthrobacter.</title>
        <authorList>
            <person name="Liu Y."/>
        </authorList>
    </citation>
    <scope>NUCLEOTIDE SEQUENCE</scope>
    <source>
        <strain evidence="7">Zg-Y786</strain>
    </source>
</reference>
<dbReference type="Pfam" id="PF07690">
    <property type="entry name" value="MFS_1"/>
    <property type="match status" value="1"/>
</dbReference>
<keyword evidence="2 5" id="KW-0812">Transmembrane</keyword>
<gene>
    <name evidence="7" type="ORF">LJ752_02485</name>
</gene>
<keyword evidence="8" id="KW-1185">Reference proteome</keyword>
<dbReference type="Proteomes" id="UP001139168">
    <property type="component" value="Unassembled WGS sequence"/>
</dbReference>
<feature type="transmembrane region" description="Helical" evidence="5">
    <location>
        <begin position="292"/>
        <end position="311"/>
    </location>
</feature>
<dbReference type="InterPro" id="IPR020846">
    <property type="entry name" value="MFS_dom"/>
</dbReference>
<dbReference type="PANTHER" id="PTHR23526:SF4">
    <property type="entry name" value="INTEGRAL MEMBRANE TRANSPORT PROTEIN"/>
    <property type="match status" value="1"/>
</dbReference>
<dbReference type="PANTHER" id="PTHR23526">
    <property type="entry name" value="INTEGRAL MEMBRANE TRANSPORT PROTEIN-RELATED"/>
    <property type="match status" value="1"/>
</dbReference>
<dbReference type="PROSITE" id="PS50850">
    <property type="entry name" value="MFS"/>
    <property type="match status" value="1"/>
</dbReference>
<feature type="transmembrane region" description="Helical" evidence="5">
    <location>
        <begin position="317"/>
        <end position="344"/>
    </location>
</feature>
<dbReference type="Gene3D" id="1.20.1250.20">
    <property type="entry name" value="MFS general substrate transporter like domains"/>
    <property type="match status" value="1"/>
</dbReference>
<dbReference type="RefSeq" id="WP_227889762.1">
    <property type="nucleotide sequence ID" value="NZ_JAJFZQ010000002.1"/>
</dbReference>
<feature type="transmembrane region" description="Helical" evidence="5">
    <location>
        <begin position="80"/>
        <end position="99"/>
    </location>
</feature>
<dbReference type="InterPro" id="IPR036259">
    <property type="entry name" value="MFS_trans_sf"/>
</dbReference>
<feature type="transmembrane region" description="Helical" evidence="5">
    <location>
        <begin position="356"/>
        <end position="375"/>
    </location>
</feature>
<comment type="caution">
    <text evidence="7">The sequence shown here is derived from an EMBL/GenBank/DDBJ whole genome shotgun (WGS) entry which is preliminary data.</text>
</comment>
<evidence type="ECO:0000313" key="7">
    <source>
        <dbReference type="EMBL" id="MCC3264911.1"/>
    </source>
</evidence>
<protein>
    <submittedName>
        <fullName evidence="7">MFS transporter</fullName>
    </submittedName>
</protein>
<dbReference type="EMBL" id="JAJFZQ010000002">
    <property type="protein sequence ID" value="MCC3264911.1"/>
    <property type="molecule type" value="Genomic_DNA"/>
</dbReference>
<keyword evidence="3 5" id="KW-1133">Transmembrane helix</keyword>
<feature type="transmembrane region" description="Helical" evidence="5">
    <location>
        <begin position="140"/>
        <end position="161"/>
    </location>
</feature>
<dbReference type="SUPFAM" id="SSF103473">
    <property type="entry name" value="MFS general substrate transporter"/>
    <property type="match status" value="1"/>
</dbReference>
<organism evidence="7 8">
    <name type="scientific">Arthrobacter gengyunqii</name>
    <dbReference type="NCBI Taxonomy" id="2886940"/>
    <lineage>
        <taxon>Bacteria</taxon>
        <taxon>Bacillati</taxon>
        <taxon>Actinomycetota</taxon>
        <taxon>Actinomycetes</taxon>
        <taxon>Micrococcales</taxon>
        <taxon>Micrococcaceae</taxon>
        <taxon>Arthrobacter</taxon>
    </lineage>
</organism>
<feature type="domain" description="Major facilitator superfamily (MFS) profile" evidence="6">
    <location>
        <begin position="11"/>
        <end position="403"/>
    </location>
</feature>
<dbReference type="InterPro" id="IPR011701">
    <property type="entry name" value="MFS"/>
</dbReference>
<evidence type="ECO:0000313" key="8">
    <source>
        <dbReference type="Proteomes" id="UP001139168"/>
    </source>
</evidence>
<evidence type="ECO:0000256" key="4">
    <source>
        <dbReference type="ARBA" id="ARBA00023136"/>
    </source>
</evidence>
<evidence type="ECO:0000256" key="1">
    <source>
        <dbReference type="ARBA" id="ARBA00004651"/>
    </source>
</evidence>
<sequence length="409" mass="41244">MPSSSNPPRSSSAWLWLLAIAAVFSQTAINLARPLISYKVLALGGDATAVGAVSASFALLPVAFALWMGRISDRASRLKILLVLGVGLLAASAAALSLAQGLVQVAIAAAALGMGHLAFTIAGQSAIAKLARPDRIDAGFGWFTAAFAVGQLVGPLLGGFLLGTDTDVHPAERLEAVNQALLLSGGIALLALPTCFVRLTGSRGATGRAAAPAGKEPVKAILSRPGVKANMLASLSLLATADILLAFLPLIGEEKGVPPVVVGALLAVRAAATIFSRLMLSVLLHRWTRDQLVFASLIGSAAGLIATPFVLDIGWAAALSLILAGFFLGLGQPLTMTLVSAAVPPEARGAALALRLLGNRVGQVLLPAAAGLAAAPLGPSGAVWTACLVMAVSAAVKAPAARRDGTAES</sequence>
<evidence type="ECO:0000256" key="2">
    <source>
        <dbReference type="ARBA" id="ARBA00022692"/>
    </source>
</evidence>
<accession>A0ABS8GGF0</accession>
<dbReference type="PRINTS" id="PR01035">
    <property type="entry name" value="TCRTETA"/>
</dbReference>
<name>A0ABS8GGF0_9MICC</name>
<feature type="transmembrane region" description="Helical" evidence="5">
    <location>
        <begin position="257"/>
        <end position="280"/>
    </location>
</feature>
<feature type="transmembrane region" description="Helical" evidence="5">
    <location>
        <begin position="181"/>
        <end position="199"/>
    </location>
</feature>
<evidence type="ECO:0000256" key="5">
    <source>
        <dbReference type="SAM" id="Phobius"/>
    </source>
</evidence>